<organism evidence="2 3">
    <name type="scientific">Trametes coccinea (strain BRFM310)</name>
    <name type="common">Pycnoporus coccineus</name>
    <dbReference type="NCBI Taxonomy" id="1353009"/>
    <lineage>
        <taxon>Eukaryota</taxon>
        <taxon>Fungi</taxon>
        <taxon>Dikarya</taxon>
        <taxon>Basidiomycota</taxon>
        <taxon>Agaricomycotina</taxon>
        <taxon>Agaricomycetes</taxon>
        <taxon>Polyporales</taxon>
        <taxon>Polyporaceae</taxon>
        <taxon>Trametes</taxon>
    </lineage>
</organism>
<evidence type="ECO:0000256" key="1">
    <source>
        <dbReference type="SAM" id="MobiDB-lite"/>
    </source>
</evidence>
<sequence>MGGLAQLVAGAAIGRRRFEAAAVHRRPLTSSVYTIPYNTAAAAAKLALLSDVLHLEPLGVPPCQCQSSHRLSLAHKTLHSFAFLSPPRPLPALPPLFPPPAMIAPPSSLEGKRTARRVAACPERAGRRSAYRVYTKSSAIPLSEVHRDACRVLPPSTSLYANRRVLVLPFHPFYAPAPASLRSPCHIARIRASRQAIRILSWHTAAAFKRGQRIRIRAYAPYLPYSLFRSALYAHSARRTPHAAESIAASSSYRHHGSYHHARRALGRLGPLRPSDKHRTAPHCADARRTPHAHRLQYQQARRSVRMPAPSPGAPLYRIIARLQRLLCGRK</sequence>
<evidence type="ECO:0000313" key="3">
    <source>
        <dbReference type="Proteomes" id="UP000193067"/>
    </source>
</evidence>
<accession>A0A1Y2IKW2</accession>
<feature type="compositionally biased region" description="Basic and acidic residues" evidence="1">
    <location>
        <begin position="274"/>
        <end position="289"/>
    </location>
</feature>
<protein>
    <submittedName>
        <fullName evidence="2">Uncharacterized protein</fullName>
    </submittedName>
</protein>
<proteinExistence type="predicted"/>
<dbReference type="EMBL" id="KZ084112">
    <property type="protein sequence ID" value="OSD01243.1"/>
    <property type="molecule type" value="Genomic_DNA"/>
</dbReference>
<dbReference type="AlphaFoldDB" id="A0A1Y2IKW2"/>
<gene>
    <name evidence="2" type="ORF">PYCCODRAFT_527120</name>
</gene>
<evidence type="ECO:0000313" key="2">
    <source>
        <dbReference type="EMBL" id="OSD01243.1"/>
    </source>
</evidence>
<keyword evidence="3" id="KW-1185">Reference proteome</keyword>
<feature type="region of interest" description="Disordered" evidence="1">
    <location>
        <begin position="268"/>
        <end position="293"/>
    </location>
</feature>
<reference evidence="2 3" key="1">
    <citation type="journal article" date="2015" name="Biotechnol. Biofuels">
        <title>Enhanced degradation of softwood versus hardwood by the white-rot fungus Pycnoporus coccineus.</title>
        <authorList>
            <person name="Couturier M."/>
            <person name="Navarro D."/>
            <person name="Chevret D."/>
            <person name="Henrissat B."/>
            <person name="Piumi F."/>
            <person name="Ruiz-Duenas F.J."/>
            <person name="Martinez A.T."/>
            <person name="Grigoriev I.V."/>
            <person name="Riley R."/>
            <person name="Lipzen A."/>
            <person name="Berrin J.G."/>
            <person name="Master E.R."/>
            <person name="Rosso M.N."/>
        </authorList>
    </citation>
    <scope>NUCLEOTIDE SEQUENCE [LARGE SCALE GENOMIC DNA]</scope>
    <source>
        <strain evidence="2 3">BRFM310</strain>
    </source>
</reference>
<dbReference type="Proteomes" id="UP000193067">
    <property type="component" value="Unassembled WGS sequence"/>
</dbReference>
<name>A0A1Y2IKW2_TRAC3</name>